<feature type="region of interest" description="Disordered" evidence="2">
    <location>
        <begin position="329"/>
        <end position="354"/>
    </location>
</feature>
<evidence type="ECO:0000256" key="1">
    <source>
        <dbReference type="SAM" id="Coils"/>
    </source>
</evidence>
<sequence>MAGRAAVDPNILPNPFENAPESQDAQQASEEETKDDLLISIHDLEAERTELDQTNRKKRRLLKQLSDNITSSQVIRNQAQNAKILQLEDENEALQQRPTQHEMDGAVASAIQPLQSRITSQERLAARLQARPTQGTFDEAVRSAQQPLQQELDTMRNEMANSEQRPTHQALSDAVVAAAQPIEKRRQIYKDRVRELETRPTMLQRNYKDLQTTAEELKKANQHLRTSADDLQESQATLQEDKNQVQEAQREIYTAKGRLEEDLQTAPGELRTLQNRFNTISIALQEKNSELGTQRTKCFRLEKNSHLLKSNIKSPNQLIKSQQEVVRKAHEVNKTEKSGIQQQLQEATSRVQNL</sequence>
<name>A0A9P4GJZ8_9PLEO</name>
<accession>A0A9P4GJZ8</accession>
<dbReference type="OrthoDB" id="10669386at2759"/>
<evidence type="ECO:0000313" key="3">
    <source>
        <dbReference type="EMBL" id="KAF1846960.1"/>
    </source>
</evidence>
<dbReference type="RefSeq" id="XP_040789523.1">
    <property type="nucleotide sequence ID" value="XM_040936518.1"/>
</dbReference>
<feature type="region of interest" description="Disordered" evidence="2">
    <location>
        <begin position="1"/>
        <end position="36"/>
    </location>
</feature>
<keyword evidence="4" id="KW-1185">Reference proteome</keyword>
<evidence type="ECO:0000256" key="2">
    <source>
        <dbReference type="SAM" id="MobiDB-lite"/>
    </source>
</evidence>
<dbReference type="Proteomes" id="UP000800039">
    <property type="component" value="Unassembled WGS sequence"/>
</dbReference>
<feature type="compositionally biased region" description="Polar residues" evidence="2">
    <location>
        <begin position="338"/>
        <end position="354"/>
    </location>
</feature>
<dbReference type="GeneID" id="63853768"/>
<protein>
    <submittedName>
        <fullName evidence="3">Uncharacterized protein</fullName>
    </submittedName>
</protein>
<reference evidence="3" key="1">
    <citation type="submission" date="2020-01" db="EMBL/GenBank/DDBJ databases">
        <authorList>
            <consortium name="DOE Joint Genome Institute"/>
            <person name="Haridas S."/>
            <person name="Albert R."/>
            <person name="Binder M."/>
            <person name="Bloem J."/>
            <person name="Labutti K."/>
            <person name="Salamov A."/>
            <person name="Andreopoulos B."/>
            <person name="Baker S.E."/>
            <person name="Barry K."/>
            <person name="Bills G."/>
            <person name="Bluhm B.H."/>
            <person name="Cannon C."/>
            <person name="Castanera R."/>
            <person name="Culley D.E."/>
            <person name="Daum C."/>
            <person name="Ezra D."/>
            <person name="Gonzalez J.B."/>
            <person name="Henrissat B."/>
            <person name="Kuo A."/>
            <person name="Liang C."/>
            <person name="Lipzen A."/>
            <person name="Lutzoni F."/>
            <person name="Magnuson J."/>
            <person name="Mondo S."/>
            <person name="Nolan M."/>
            <person name="Ohm R."/>
            <person name="Pangilinan J."/>
            <person name="Park H.-J."/>
            <person name="Ramirez L."/>
            <person name="Alfaro M."/>
            <person name="Sun H."/>
            <person name="Tritt A."/>
            <person name="Yoshinaga Y."/>
            <person name="Zwiers L.-H."/>
            <person name="Turgeon B.G."/>
            <person name="Goodwin S.B."/>
            <person name="Spatafora J.W."/>
            <person name="Crous P.W."/>
            <person name="Grigoriev I.V."/>
        </authorList>
    </citation>
    <scope>NUCLEOTIDE SEQUENCE</scope>
    <source>
        <strain evidence="3">CBS 394.84</strain>
    </source>
</reference>
<feature type="coiled-coil region" evidence="1">
    <location>
        <begin position="207"/>
        <end position="258"/>
    </location>
</feature>
<organism evidence="3 4">
    <name type="scientific">Cucurbitaria berberidis CBS 394.84</name>
    <dbReference type="NCBI Taxonomy" id="1168544"/>
    <lineage>
        <taxon>Eukaryota</taxon>
        <taxon>Fungi</taxon>
        <taxon>Dikarya</taxon>
        <taxon>Ascomycota</taxon>
        <taxon>Pezizomycotina</taxon>
        <taxon>Dothideomycetes</taxon>
        <taxon>Pleosporomycetidae</taxon>
        <taxon>Pleosporales</taxon>
        <taxon>Pleosporineae</taxon>
        <taxon>Cucurbitariaceae</taxon>
        <taxon>Cucurbitaria</taxon>
    </lineage>
</organism>
<dbReference type="EMBL" id="ML976615">
    <property type="protein sequence ID" value="KAF1846960.1"/>
    <property type="molecule type" value="Genomic_DNA"/>
</dbReference>
<dbReference type="AlphaFoldDB" id="A0A9P4GJZ8"/>
<comment type="caution">
    <text evidence="3">The sequence shown here is derived from an EMBL/GenBank/DDBJ whole genome shotgun (WGS) entry which is preliminary data.</text>
</comment>
<keyword evidence="1" id="KW-0175">Coiled coil</keyword>
<evidence type="ECO:0000313" key="4">
    <source>
        <dbReference type="Proteomes" id="UP000800039"/>
    </source>
</evidence>
<gene>
    <name evidence="3" type="ORF">K460DRAFT_402325</name>
</gene>
<proteinExistence type="predicted"/>